<evidence type="ECO:0000313" key="2">
    <source>
        <dbReference type="EMBL" id="PNT18740.1"/>
    </source>
</evidence>
<evidence type="ECO:0000256" key="1">
    <source>
        <dbReference type="SAM" id="MobiDB-lite"/>
    </source>
</evidence>
<reference evidence="2 3" key="1">
    <citation type="journal article" date="2006" name="Science">
        <title>The genome of black cottonwood, Populus trichocarpa (Torr. &amp; Gray).</title>
        <authorList>
            <person name="Tuskan G.A."/>
            <person name="Difazio S."/>
            <person name="Jansson S."/>
            <person name="Bohlmann J."/>
            <person name="Grigoriev I."/>
            <person name="Hellsten U."/>
            <person name="Putnam N."/>
            <person name="Ralph S."/>
            <person name="Rombauts S."/>
            <person name="Salamov A."/>
            <person name="Schein J."/>
            <person name="Sterck L."/>
            <person name="Aerts A."/>
            <person name="Bhalerao R.R."/>
            <person name="Bhalerao R.P."/>
            <person name="Blaudez D."/>
            <person name="Boerjan W."/>
            <person name="Brun A."/>
            <person name="Brunner A."/>
            <person name="Busov V."/>
            <person name="Campbell M."/>
            <person name="Carlson J."/>
            <person name="Chalot M."/>
            <person name="Chapman J."/>
            <person name="Chen G.L."/>
            <person name="Cooper D."/>
            <person name="Coutinho P.M."/>
            <person name="Couturier J."/>
            <person name="Covert S."/>
            <person name="Cronk Q."/>
            <person name="Cunningham R."/>
            <person name="Davis J."/>
            <person name="Degroeve S."/>
            <person name="Dejardin A."/>
            <person name="Depamphilis C."/>
            <person name="Detter J."/>
            <person name="Dirks B."/>
            <person name="Dubchak I."/>
            <person name="Duplessis S."/>
            <person name="Ehlting J."/>
            <person name="Ellis B."/>
            <person name="Gendler K."/>
            <person name="Goodstein D."/>
            <person name="Gribskov M."/>
            <person name="Grimwood J."/>
            <person name="Groover A."/>
            <person name="Gunter L."/>
            <person name="Hamberger B."/>
            <person name="Heinze B."/>
            <person name="Helariutta Y."/>
            <person name="Henrissat B."/>
            <person name="Holligan D."/>
            <person name="Holt R."/>
            <person name="Huang W."/>
            <person name="Islam-Faridi N."/>
            <person name="Jones S."/>
            <person name="Jones-Rhoades M."/>
            <person name="Jorgensen R."/>
            <person name="Joshi C."/>
            <person name="Kangasjarvi J."/>
            <person name="Karlsson J."/>
            <person name="Kelleher C."/>
            <person name="Kirkpatrick R."/>
            <person name="Kirst M."/>
            <person name="Kohler A."/>
            <person name="Kalluri U."/>
            <person name="Larimer F."/>
            <person name="Leebens-Mack J."/>
            <person name="Leple J.C."/>
            <person name="Locascio P."/>
            <person name="Lou Y."/>
            <person name="Lucas S."/>
            <person name="Martin F."/>
            <person name="Montanini B."/>
            <person name="Napoli C."/>
            <person name="Nelson D.R."/>
            <person name="Nelson C."/>
            <person name="Nieminen K."/>
            <person name="Nilsson O."/>
            <person name="Pereda V."/>
            <person name="Peter G."/>
            <person name="Philippe R."/>
            <person name="Pilate G."/>
            <person name="Poliakov A."/>
            <person name="Razumovskaya J."/>
            <person name="Richardson P."/>
            <person name="Rinaldi C."/>
            <person name="Ritland K."/>
            <person name="Rouze P."/>
            <person name="Ryaboy D."/>
            <person name="Schmutz J."/>
            <person name="Schrader J."/>
            <person name="Segerman B."/>
            <person name="Shin H."/>
            <person name="Siddiqui A."/>
            <person name="Sterky F."/>
            <person name="Terry A."/>
            <person name="Tsai C.J."/>
            <person name="Uberbacher E."/>
            <person name="Unneberg P."/>
            <person name="Vahala J."/>
            <person name="Wall K."/>
            <person name="Wessler S."/>
            <person name="Yang G."/>
            <person name="Yin T."/>
            <person name="Douglas C."/>
            <person name="Marra M."/>
            <person name="Sandberg G."/>
            <person name="Van de Peer Y."/>
            <person name="Rokhsar D."/>
        </authorList>
    </citation>
    <scope>NUCLEOTIDE SEQUENCE [LARGE SCALE GENOMIC DNA]</scope>
    <source>
        <strain evidence="3">cv. Nisqually</strain>
    </source>
</reference>
<dbReference type="PANTHER" id="PTHR31286:SF180">
    <property type="entry name" value="OS10G0362600 PROTEIN"/>
    <property type="match status" value="1"/>
</dbReference>
<name>A0A2K1Z0D4_POPTR</name>
<accession>A0A2K1Z0D4</accession>
<dbReference type="InParanoid" id="A0A2K1Z0D4"/>
<feature type="region of interest" description="Disordered" evidence="1">
    <location>
        <begin position="1"/>
        <end position="31"/>
    </location>
</feature>
<keyword evidence="3" id="KW-1185">Reference proteome</keyword>
<gene>
    <name evidence="2" type="ORF">POPTR_009G000800</name>
</gene>
<protein>
    <submittedName>
        <fullName evidence="2">Uncharacterized protein</fullName>
    </submittedName>
</protein>
<proteinExistence type="predicted"/>
<feature type="compositionally biased region" description="Basic and acidic residues" evidence="1">
    <location>
        <begin position="18"/>
        <end position="31"/>
    </location>
</feature>
<dbReference type="Proteomes" id="UP000006729">
    <property type="component" value="Chromosome 9"/>
</dbReference>
<sequence>MAKHKRKAITASTRGKTTRHDPTPDNPDHDRSIVLAAKALSSSSFPPLASAVCSSVLEPIPEAAPGPASLDDITVDDCSEDDALASDLLDEEQLDFSFTDDDYEDLLPSPPLFPPPAGLVPTPLSGGCPPSTTVVAGFSPPSGGKTCAISPEDFQPQFEVWNLCAVGYVSGKSPGYKALNGIISSVWNEEMTRAPVWVKFPNLPLCCWSSSCLSKIASVLGKPIQCDHMTSSLSRLSYTRVLVELDLREDLQHSVAVSLPSGPILNQKVVFEALPKFCNLCNIPPSSVSGHGQPLSVQGPSKDSSVAAIVEPEQAPCDDASNGWIAVEPRRKSKKHISNPPKGKEVFVVATMSAMSQRSDVPSDCAGVVNSLGAGAVVDAGVDLGATSSMATPILGEDILATTPSDVPPWVNR</sequence>
<organism evidence="2 3">
    <name type="scientific">Populus trichocarpa</name>
    <name type="common">Western balsam poplar</name>
    <name type="synonym">Populus balsamifera subsp. trichocarpa</name>
    <dbReference type="NCBI Taxonomy" id="3694"/>
    <lineage>
        <taxon>Eukaryota</taxon>
        <taxon>Viridiplantae</taxon>
        <taxon>Streptophyta</taxon>
        <taxon>Embryophyta</taxon>
        <taxon>Tracheophyta</taxon>
        <taxon>Spermatophyta</taxon>
        <taxon>Magnoliopsida</taxon>
        <taxon>eudicotyledons</taxon>
        <taxon>Gunneridae</taxon>
        <taxon>Pentapetalae</taxon>
        <taxon>rosids</taxon>
        <taxon>fabids</taxon>
        <taxon>Malpighiales</taxon>
        <taxon>Salicaceae</taxon>
        <taxon>Saliceae</taxon>
        <taxon>Populus</taxon>
    </lineage>
</organism>
<dbReference type="AlphaFoldDB" id="A0A2K1Z0D4"/>
<dbReference type="InterPro" id="IPR040256">
    <property type="entry name" value="At4g02000-like"/>
</dbReference>
<dbReference type="EMBL" id="CM009298">
    <property type="protein sequence ID" value="PNT18740.1"/>
    <property type="molecule type" value="Genomic_DNA"/>
</dbReference>
<dbReference type="PANTHER" id="PTHR31286">
    <property type="entry name" value="GLYCINE-RICH CELL WALL STRUCTURAL PROTEIN 1.8-LIKE"/>
    <property type="match status" value="1"/>
</dbReference>
<evidence type="ECO:0000313" key="3">
    <source>
        <dbReference type="Proteomes" id="UP000006729"/>
    </source>
</evidence>